<protein>
    <submittedName>
        <fullName evidence="7">Cytochrome P450</fullName>
    </submittedName>
</protein>
<comment type="cofactor">
    <cofactor evidence="1 5">
        <name>heme</name>
        <dbReference type="ChEBI" id="CHEBI:30413"/>
    </cofactor>
</comment>
<dbReference type="InterPro" id="IPR001128">
    <property type="entry name" value="Cyt_P450"/>
</dbReference>
<keyword evidence="6" id="KW-0560">Oxidoreductase</keyword>
<dbReference type="GO" id="GO:0020037">
    <property type="term" value="F:heme binding"/>
    <property type="evidence" value="ECO:0007669"/>
    <property type="project" value="InterPro"/>
</dbReference>
<comment type="similarity">
    <text evidence="2 6">Belongs to the cytochrome P450 family.</text>
</comment>
<keyword evidence="8" id="KW-1185">Reference proteome</keyword>
<dbReference type="PROSITE" id="PS00086">
    <property type="entry name" value="CYTOCHROME_P450"/>
    <property type="match status" value="1"/>
</dbReference>
<dbReference type="SUPFAM" id="SSF48264">
    <property type="entry name" value="Cytochrome P450"/>
    <property type="match status" value="1"/>
</dbReference>
<evidence type="ECO:0000256" key="5">
    <source>
        <dbReference type="PIRSR" id="PIRSR602403-1"/>
    </source>
</evidence>
<keyword evidence="4 5" id="KW-0408">Iron</keyword>
<keyword evidence="6" id="KW-0503">Monooxygenase</keyword>
<evidence type="ECO:0000313" key="7">
    <source>
        <dbReference type="EMBL" id="RPB12277.1"/>
    </source>
</evidence>
<dbReference type="InterPro" id="IPR017972">
    <property type="entry name" value="Cyt_P450_CS"/>
</dbReference>
<evidence type="ECO:0000256" key="3">
    <source>
        <dbReference type="ARBA" id="ARBA00022723"/>
    </source>
</evidence>
<dbReference type="Gene3D" id="1.10.630.10">
    <property type="entry name" value="Cytochrome P450"/>
    <property type="match status" value="1"/>
</dbReference>
<evidence type="ECO:0000256" key="4">
    <source>
        <dbReference type="ARBA" id="ARBA00023004"/>
    </source>
</evidence>
<gene>
    <name evidence="7" type="ORF">P167DRAFT_605753</name>
</gene>
<accession>A0A3N4KP16</accession>
<keyword evidence="3 5" id="KW-0479">Metal-binding</keyword>
<evidence type="ECO:0000256" key="1">
    <source>
        <dbReference type="ARBA" id="ARBA00001971"/>
    </source>
</evidence>
<dbReference type="InterPro" id="IPR036396">
    <property type="entry name" value="Cyt_P450_sf"/>
</dbReference>
<dbReference type="InterPro" id="IPR050121">
    <property type="entry name" value="Cytochrome_P450_monoxygenase"/>
</dbReference>
<dbReference type="AlphaFoldDB" id="A0A3N4KP16"/>
<dbReference type="InParanoid" id="A0A3N4KP16"/>
<dbReference type="EMBL" id="ML119129">
    <property type="protein sequence ID" value="RPB12277.1"/>
    <property type="molecule type" value="Genomic_DNA"/>
</dbReference>
<dbReference type="Proteomes" id="UP000277580">
    <property type="component" value="Unassembled WGS sequence"/>
</dbReference>
<dbReference type="PANTHER" id="PTHR24305">
    <property type="entry name" value="CYTOCHROME P450"/>
    <property type="match status" value="1"/>
</dbReference>
<dbReference type="PANTHER" id="PTHR24305:SF152">
    <property type="entry name" value="P450, PUTATIVE (EUROFUNG)-RELATED"/>
    <property type="match status" value="1"/>
</dbReference>
<organism evidence="7 8">
    <name type="scientific">Morchella conica CCBAS932</name>
    <dbReference type="NCBI Taxonomy" id="1392247"/>
    <lineage>
        <taxon>Eukaryota</taxon>
        <taxon>Fungi</taxon>
        <taxon>Dikarya</taxon>
        <taxon>Ascomycota</taxon>
        <taxon>Pezizomycotina</taxon>
        <taxon>Pezizomycetes</taxon>
        <taxon>Pezizales</taxon>
        <taxon>Morchellaceae</taxon>
        <taxon>Morchella</taxon>
    </lineage>
</organism>
<sequence length="505" mass="57343">MTFLSTLIALPPIPAISTVCAIYITSICIYRLYLHPLSRIPGPKLAALTLLYEAWYNLFAQDGRFIFHTENLHKKYGPIVRIAPNEVSISDPDFYNKVHYPGSQFEKDPVTYEAFGFGDSIFSTPTNELHAKRRAPIKDYFSRRSILAIEPVLLNTIKKFLGRIDAAIAMQPERLFDIQNGLRATSVDMSTTFSFNFPLGMLDMEDLGKRFSEDGQRRLKGFWVVKYFPWLPTVLSVLPKSVEKWMLPAIQSLKDLTMMSRGSFDSIKASGETGTSIFHHLLSPENMKRDRLSDDDIIQNGVVCFAAGAETVSYTLIMTAFGIVSNPDVEETLYRELREAFPDPNELCLSKLEKLPYLVAVVKEGLRLAPGAFGYTPRVTPKGGIKYNEYTLPHESVISTSAFYLHYNPTIFTNPEKFDPERWLSPDSKNLEKYLVPFGRGQRMCVGMSLAFCELYLVLGSIFRRYQMNLHNTSWEDVKQGMDYFSGFPAKGSRDFTVKAQKRGD</sequence>
<dbReference type="GO" id="GO:0016705">
    <property type="term" value="F:oxidoreductase activity, acting on paired donors, with incorporation or reduction of molecular oxygen"/>
    <property type="evidence" value="ECO:0007669"/>
    <property type="project" value="InterPro"/>
</dbReference>
<dbReference type="InterPro" id="IPR002403">
    <property type="entry name" value="Cyt_P450_E_grp-IV"/>
</dbReference>
<evidence type="ECO:0000256" key="6">
    <source>
        <dbReference type="RuleBase" id="RU000461"/>
    </source>
</evidence>
<dbReference type="Pfam" id="PF00067">
    <property type="entry name" value="p450"/>
    <property type="match status" value="1"/>
</dbReference>
<dbReference type="CDD" id="cd11062">
    <property type="entry name" value="CYP58-like"/>
    <property type="match status" value="1"/>
</dbReference>
<reference evidence="7 8" key="1">
    <citation type="journal article" date="2018" name="Nat. Ecol. Evol.">
        <title>Pezizomycetes genomes reveal the molecular basis of ectomycorrhizal truffle lifestyle.</title>
        <authorList>
            <person name="Murat C."/>
            <person name="Payen T."/>
            <person name="Noel B."/>
            <person name="Kuo A."/>
            <person name="Morin E."/>
            <person name="Chen J."/>
            <person name="Kohler A."/>
            <person name="Krizsan K."/>
            <person name="Balestrini R."/>
            <person name="Da Silva C."/>
            <person name="Montanini B."/>
            <person name="Hainaut M."/>
            <person name="Levati E."/>
            <person name="Barry K.W."/>
            <person name="Belfiori B."/>
            <person name="Cichocki N."/>
            <person name="Clum A."/>
            <person name="Dockter R.B."/>
            <person name="Fauchery L."/>
            <person name="Guy J."/>
            <person name="Iotti M."/>
            <person name="Le Tacon F."/>
            <person name="Lindquist E.A."/>
            <person name="Lipzen A."/>
            <person name="Malagnac F."/>
            <person name="Mello A."/>
            <person name="Molinier V."/>
            <person name="Miyauchi S."/>
            <person name="Poulain J."/>
            <person name="Riccioni C."/>
            <person name="Rubini A."/>
            <person name="Sitrit Y."/>
            <person name="Splivallo R."/>
            <person name="Traeger S."/>
            <person name="Wang M."/>
            <person name="Zifcakova L."/>
            <person name="Wipf D."/>
            <person name="Zambonelli A."/>
            <person name="Paolocci F."/>
            <person name="Nowrousian M."/>
            <person name="Ottonello S."/>
            <person name="Baldrian P."/>
            <person name="Spatafora J.W."/>
            <person name="Henrissat B."/>
            <person name="Nagy L.G."/>
            <person name="Aury J.M."/>
            <person name="Wincker P."/>
            <person name="Grigoriev I.V."/>
            <person name="Bonfante P."/>
            <person name="Martin F.M."/>
        </authorList>
    </citation>
    <scope>NUCLEOTIDE SEQUENCE [LARGE SCALE GENOMIC DNA]</scope>
    <source>
        <strain evidence="7 8">CCBAS932</strain>
    </source>
</reference>
<dbReference type="PRINTS" id="PR00465">
    <property type="entry name" value="EP450IV"/>
</dbReference>
<proteinExistence type="inferred from homology"/>
<dbReference type="GO" id="GO:0005506">
    <property type="term" value="F:iron ion binding"/>
    <property type="evidence" value="ECO:0007669"/>
    <property type="project" value="InterPro"/>
</dbReference>
<name>A0A3N4KP16_9PEZI</name>
<dbReference type="OrthoDB" id="3945418at2759"/>
<keyword evidence="5 6" id="KW-0349">Heme</keyword>
<dbReference type="GO" id="GO:0004497">
    <property type="term" value="F:monooxygenase activity"/>
    <property type="evidence" value="ECO:0007669"/>
    <property type="project" value="UniProtKB-KW"/>
</dbReference>
<evidence type="ECO:0000256" key="2">
    <source>
        <dbReference type="ARBA" id="ARBA00010617"/>
    </source>
</evidence>
<dbReference type="PRINTS" id="PR00385">
    <property type="entry name" value="P450"/>
</dbReference>
<feature type="binding site" description="axial binding residue" evidence="5">
    <location>
        <position position="445"/>
    </location>
    <ligand>
        <name>heme</name>
        <dbReference type="ChEBI" id="CHEBI:30413"/>
    </ligand>
    <ligandPart>
        <name>Fe</name>
        <dbReference type="ChEBI" id="CHEBI:18248"/>
    </ligandPart>
</feature>
<dbReference type="STRING" id="1392247.A0A3N4KP16"/>
<evidence type="ECO:0000313" key="8">
    <source>
        <dbReference type="Proteomes" id="UP000277580"/>
    </source>
</evidence>